<protein>
    <submittedName>
        <fullName evidence="1">Uncharacterized protein</fullName>
    </submittedName>
</protein>
<evidence type="ECO:0000313" key="1">
    <source>
        <dbReference type="EMBL" id="GAH49155.1"/>
    </source>
</evidence>
<organism evidence="1">
    <name type="scientific">marine sediment metagenome</name>
    <dbReference type="NCBI Taxonomy" id="412755"/>
    <lineage>
        <taxon>unclassified sequences</taxon>
        <taxon>metagenomes</taxon>
        <taxon>ecological metagenomes</taxon>
    </lineage>
</organism>
<gene>
    <name evidence="1" type="ORF">S03H2_29488</name>
</gene>
<comment type="caution">
    <text evidence="1">The sequence shown here is derived from an EMBL/GenBank/DDBJ whole genome shotgun (WGS) entry which is preliminary data.</text>
</comment>
<dbReference type="AlphaFoldDB" id="X1GWD2"/>
<sequence length="207" mass="24087">MLYLVVTDDEIFGNRLDNIQIFRKNKKAPGLLPKVKTIIQSILKSKGRFSRIDLAIEISKIIKKDVKEIIPSIDHLIYFDFFLLDFNKKIADNTDLSLKGRSKSLLYPLYEYFIKLQKIQTIKKKSINLSLNTDEKEPDANSKDLREFYALPEKIQLEISRKIQLLKIFNSEAISTEDINDFAINNQISKSSLYYWKKNTTNMDGQG</sequence>
<dbReference type="EMBL" id="BARU01017805">
    <property type="protein sequence ID" value="GAH49155.1"/>
    <property type="molecule type" value="Genomic_DNA"/>
</dbReference>
<name>X1GWD2_9ZZZZ</name>
<accession>X1GWD2</accession>
<proteinExistence type="predicted"/>
<reference evidence="1" key="1">
    <citation type="journal article" date="2014" name="Front. Microbiol.">
        <title>High frequency of phylogenetically diverse reductive dehalogenase-homologous genes in deep subseafloor sedimentary metagenomes.</title>
        <authorList>
            <person name="Kawai M."/>
            <person name="Futagami T."/>
            <person name="Toyoda A."/>
            <person name="Takaki Y."/>
            <person name="Nishi S."/>
            <person name="Hori S."/>
            <person name="Arai W."/>
            <person name="Tsubouchi T."/>
            <person name="Morono Y."/>
            <person name="Uchiyama I."/>
            <person name="Ito T."/>
            <person name="Fujiyama A."/>
            <person name="Inagaki F."/>
            <person name="Takami H."/>
        </authorList>
    </citation>
    <scope>NUCLEOTIDE SEQUENCE</scope>
    <source>
        <strain evidence="1">Expedition CK06-06</strain>
    </source>
</reference>